<evidence type="ECO:0000313" key="2">
    <source>
        <dbReference type="EMBL" id="GLS26418.1"/>
    </source>
</evidence>
<organism evidence="2 3">
    <name type="scientific">Marinibactrum halimedae</name>
    <dbReference type="NCBI Taxonomy" id="1444977"/>
    <lineage>
        <taxon>Bacteria</taxon>
        <taxon>Pseudomonadati</taxon>
        <taxon>Pseudomonadota</taxon>
        <taxon>Gammaproteobacteria</taxon>
        <taxon>Cellvibrionales</taxon>
        <taxon>Cellvibrionaceae</taxon>
        <taxon>Marinibactrum</taxon>
    </lineage>
</organism>
<accession>A0AA37WMI0</accession>
<dbReference type="AlphaFoldDB" id="A0AA37WMI0"/>
<protein>
    <submittedName>
        <fullName evidence="2">Uncharacterized protein</fullName>
    </submittedName>
</protein>
<sequence>MTIPIEIFEAFAFLLGVAVTAAASFYVKDYVQQKREFSKLKNKLNSIAGKNSTILYEVGHLPPPLGGLQIFKIDDVSEFGITITSKLQTVFVPAKKLLETDVILPVPEYETKKQELLVAQMKQQMAAMVPVMMEELFPPMLDAMKKEMFQIMAQGEGEFSAVIGIQLQSFLEDNGYRLTKDGDR</sequence>
<dbReference type="RefSeq" id="WP_232595769.1">
    <property type="nucleotide sequence ID" value="NZ_BSPD01000051.1"/>
</dbReference>
<reference evidence="2 3" key="1">
    <citation type="journal article" date="2014" name="Int. J. Syst. Evol. Microbiol.">
        <title>Complete genome sequence of Corynebacterium casei LMG S-19264T (=DSM 44701T), isolated from a smear-ripened cheese.</title>
        <authorList>
            <consortium name="US DOE Joint Genome Institute (JGI-PGF)"/>
            <person name="Walter F."/>
            <person name="Albersmeier A."/>
            <person name="Kalinowski J."/>
            <person name="Ruckert C."/>
        </authorList>
    </citation>
    <scope>NUCLEOTIDE SEQUENCE [LARGE SCALE GENOMIC DNA]</scope>
    <source>
        <strain evidence="2 3">NBRC 110095</strain>
    </source>
</reference>
<keyword evidence="1" id="KW-0812">Transmembrane</keyword>
<dbReference type="Proteomes" id="UP001156870">
    <property type="component" value="Unassembled WGS sequence"/>
</dbReference>
<keyword evidence="1" id="KW-1133">Transmembrane helix</keyword>
<proteinExistence type="predicted"/>
<dbReference type="EMBL" id="BSPD01000051">
    <property type="protein sequence ID" value="GLS26418.1"/>
    <property type="molecule type" value="Genomic_DNA"/>
</dbReference>
<gene>
    <name evidence="2" type="ORF">GCM10007877_21340</name>
</gene>
<comment type="caution">
    <text evidence="2">The sequence shown here is derived from an EMBL/GenBank/DDBJ whole genome shotgun (WGS) entry which is preliminary data.</text>
</comment>
<keyword evidence="3" id="KW-1185">Reference proteome</keyword>
<evidence type="ECO:0000313" key="3">
    <source>
        <dbReference type="Proteomes" id="UP001156870"/>
    </source>
</evidence>
<name>A0AA37WMI0_9GAMM</name>
<keyword evidence="1" id="KW-0472">Membrane</keyword>
<feature type="transmembrane region" description="Helical" evidence="1">
    <location>
        <begin position="7"/>
        <end position="27"/>
    </location>
</feature>
<evidence type="ECO:0000256" key="1">
    <source>
        <dbReference type="SAM" id="Phobius"/>
    </source>
</evidence>